<evidence type="ECO:0000256" key="2">
    <source>
        <dbReference type="SAM" id="Phobius"/>
    </source>
</evidence>
<organism evidence="3 4">
    <name type="scientific">Enterococcus casseliflavus</name>
    <name type="common">Enterococcus flavescens</name>
    <dbReference type="NCBI Taxonomy" id="37734"/>
    <lineage>
        <taxon>Bacteria</taxon>
        <taxon>Bacillati</taxon>
        <taxon>Bacillota</taxon>
        <taxon>Bacilli</taxon>
        <taxon>Lactobacillales</taxon>
        <taxon>Enterococcaceae</taxon>
        <taxon>Enterococcus</taxon>
    </lineage>
</organism>
<proteinExistence type="predicted"/>
<name>A0A415EQB2_ENTCA</name>
<evidence type="ECO:0000313" key="3">
    <source>
        <dbReference type="EMBL" id="RHK05531.1"/>
    </source>
</evidence>
<comment type="caution">
    <text evidence="3">The sequence shown here is derived from an EMBL/GenBank/DDBJ whole genome shotgun (WGS) entry which is preliminary data.</text>
</comment>
<keyword evidence="2" id="KW-1133">Transmembrane helix</keyword>
<reference evidence="3 4" key="1">
    <citation type="submission" date="2018-08" db="EMBL/GenBank/DDBJ databases">
        <title>A genome reference for cultivated species of the human gut microbiota.</title>
        <authorList>
            <person name="Zou Y."/>
            <person name="Xue W."/>
            <person name="Luo G."/>
        </authorList>
    </citation>
    <scope>NUCLEOTIDE SEQUENCE [LARGE SCALE GENOMIC DNA]</scope>
    <source>
        <strain evidence="3 4">AF48-16</strain>
    </source>
</reference>
<gene>
    <name evidence="3" type="ORF">DW084_13190</name>
</gene>
<dbReference type="Proteomes" id="UP000286288">
    <property type="component" value="Unassembled WGS sequence"/>
</dbReference>
<accession>A0A415EQB2</accession>
<sequence>MRKEETRLQKKIVLRNSIAGLLFFLLLLSILIWQNNQSIHIRRLADENEVFEKIEILEEWQERMTLTGTTIQRSVRVMNASEVPVFVRASFEEVLRYIAPDSEEAAFEQAADASDAPNLLPVLSRYDENEILARGYQNVTQQIPELIGNALDGQVMVWISDETIEELAPTPALDAFDSEEMQELLGELDAEGQDNPENFYDHTEGNEEMEEQPSSDLIDGPPDLWQEPVLVEAHFSYSFRRNQQPVMQKMSGELLLLNPADPVAEWTFEATNLTYSYYLEGYRYFLRNWAESQLASPFSTNEEPTGFTYLGEQGTIDQSSFDYTTTESGLGSAFQLPEMISAFPDAAGLYPTQTVKTLSSFVSESPAQIDSEAIMIEFGSLSDYRQIDRNTWIYNPDDGWFYYSFPLDRSYQSEDGYGVTRSLIEQVMIDTSVADDSHLAYELLPKVEVIQASDRQSLKEVFQLDNDRPESATAIIYRHLHSLQ</sequence>
<evidence type="ECO:0000256" key="1">
    <source>
        <dbReference type="SAM" id="MobiDB-lite"/>
    </source>
</evidence>
<feature type="region of interest" description="Disordered" evidence="1">
    <location>
        <begin position="191"/>
        <end position="216"/>
    </location>
</feature>
<protein>
    <submittedName>
        <fullName evidence="3">Uncharacterized protein</fullName>
    </submittedName>
</protein>
<feature type="transmembrane region" description="Helical" evidence="2">
    <location>
        <begin position="12"/>
        <end position="33"/>
    </location>
</feature>
<keyword evidence="2" id="KW-0472">Membrane</keyword>
<dbReference type="AlphaFoldDB" id="A0A415EQB2"/>
<keyword evidence="2" id="KW-0812">Transmembrane</keyword>
<dbReference type="EMBL" id="QRMZ01000018">
    <property type="protein sequence ID" value="RHK05531.1"/>
    <property type="molecule type" value="Genomic_DNA"/>
</dbReference>
<evidence type="ECO:0000313" key="4">
    <source>
        <dbReference type="Proteomes" id="UP000286288"/>
    </source>
</evidence>